<keyword evidence="3" id="KW-1185">Reference proteome</keyword>
<dbReference type="Proteomes" id="UP001487740">
    <property type="component" value="Unassembled WGS sequence"/>
</dbReference>
<protein>
    <submittedName>
        <fullName evidence="2">Uncharacterized protein</fullName>
    </submittedName>
</protein>
<feature type="chain" id="PRO_5043855681" evidence="1">
    <location>
        <begin position="23"/>
        <end position="89"/>
    </location>
</feature>
<feature type="signal peptide" evidence="1">
    <location>
        <begin position="1"/>
        <end position="22"/>
    </location>
</feature>
<keyword evidence="1" id="KW-0732">Signal</keyword>
<proteinExistence type="predicted"/>
<evidence type="ECO:0000313" key="3">
    <source>
        <dbReference type="Proteomes" id="UP001487740"/>
    </source>
</evidence>
<evidence type="ECO:0000313" key="2">
    <source>
        <dbReference type="EMBL" id="KAK8388568.1"/>
    </source>
</evidence>
<gene>
    <name evidence="2" type="ORF">O3P69_020511</name>
</gene>
<name>A0AAW0TMX0_SCYPA</name>
<evidence type="ECO:0000256" key="1">
    <source>
        <dbReference type="SAM" id="SignalP"/>
    </source>
</evidence>
<comment type="caution">
    <text evidence="2">The sequence shown here is derived from an EMBL/GenBank/DDBJ whole genome shotgun (WGS) entry which is preliminary data.</text>
</comment>
<reference evidence="2 3" key="1">
    <citation type="submission" date="2023-03" db="EMBL/GenBank/DDBJ databases">
        <title>High-quality genome of Scylla paramamosain provides insights in environmental adaptation.</title>
        <authorList>
            <person name="Zhang L."/>
        </authorList>
    </citation>
    <scope>NUCLEOTIDE SEQUENCE [LARGE SCALE GENOMIC DNA]</scope>
    <source>
        <strain evidence="2">LZ_2023a</strain>
        <tissue evidence="2">Muscle</tissue>
    </source>
</reference>
<dbReference type="AlphaFoldDB" id="A0AAW0TMX0"/>
<organism evidence="2 3">
    <name type="scientific">Scylla paramamosain</name>
    <name type="common">Mud crab</name>
    <dbReference type="NCBI Taxonomy" id="85552"/>
    <lineage>
        <taxon>Eukaryota</taxon>
        <taxon>Metazoa</taxon>
        <taxon>Ecdysozoa</taxon>
        <taxon>Arthropoda</taxon>
        <taxon>Crustacea</taxon>
        <taxon>Multicrustacea</taxon>
        <taxon>Malacostraca</taxon>
        <taxon>Eumalacostraca</taxon>
        <taxon>Eucarida</taxon>
        <taxon>Decapoda</taxon>
        <taxon>Pleocyemata</taxon>
        <taxon>Brachyura</taxon>
        <taxon>Eubrachyura</taxon>
        <taxon>Portunoidea</taxon>
        <taxon>Portunidae</taxon>
        <taxon>Portuninae</taxon>
        <taxon>Scylla</taxon>
    </lineage>
</organism>
<dbReference type="EMBL" id="JARAKH010000028">
    <property type="protein sequence ID" value="KAK8388568.1"/>
    <property type="molecule type" value="Genomic_DNA"/>
</dbReference>
<sequence>MARHVLPLVLLLVALVVRLILSAPVPDPDSEQSNISEVLKVQHSIFSGLGPNPCRKKCYKRDFLGRCRLNFTLLNAKTALVNRGIKNLE</sequence>
<accession>A0AAW0TMX0</accession>